<dbReference type="GeneID" id="25413229"/>
<dbReference type="InterPro" id="IPR029058">
    <property type="entry name" value="AB_hydrolase_fold"/>
</dbReference>
<gene>
    <name evidence="2" type="ORF">M436DRAFT_61623</name>
</gene>
<dbReference type="Pfam" id="PF00135">
    <property type="entry name" value="COesterase"/>
    <property type="match status" value="1"/>
</dbReference>
<name>A0A074WUJ9_9PEZI</name>
<dbReference type="STRING" id="1043004.A0A074WUJ9"/>
<protein>
    <submittedName>
        <fullName evidence="2">Carboxylesterase</fullName>
    </submittedName>
</protein>
<dbReference type="EMBL" id="KL584705">
    <property type="protein sequence ID" value="KEQ75199.1"/>
    <property type="molecule type" value="Genomic_DNA"/>
</dbReference>
<dbReference type="OrthoDB" id="6846267at2759"/>
<dbReference type="PANTHER" id="PTHR43142">
    <property type="entry name" value="CARBOXYLIC ESTER HYDROLASE"/>
    <property type="match status" value="1"/>
</dbReference>
<dbReference type="InterPro" id="IPR002018">
    <property type="entry name" value="CarbesteraseB"/>
</dbReference>
<evidence type="ECO:0000313" key="2">
    <source>
        <dbReference type="EMBL" id="KEQ75199.1"/>
    </source>
</evidence>
<evidence type="ECO:0000313" key="3">
    <source>
        <dbReference type="Proteomes" id="UP000027730"/>
    </source>
</evidence>
<dbReference type="Gene3D" id="3.40.50.1820">
    <property type="entry name" value="alpha/beta hydrolase"/>
    <property type="match status" value="1"/>
</dbReference>
<dbReference type="PANTHER" id="PTHR43142:SF4">
    <property type="entry name" value="CARBOXYLIC ESTER HYDROLASE"/>
    <property type="match status" value="1"/>
</dbReference>
<feature type="domain" description="Carboxylesterase type B" evidence="1">
    <location>
        <begin position="15"/>
        <end position="492"/>
    </location>
</feature>
<dbReference type="HOGENOM" id="CLU_006586_17_1_1"/>
<dbReference type="ESTHER" id="9pezi-a0a074wuj9">
    <property type="family name" value="Fungal_carboxylesterase_lipase"/>
</dbReference>
<proteinExistence type="predicted"/>
<reference evidence="2 3" key="1">
    <citation type="journal article" date="2014" name="BMC Genomics">
        <title>Genome sequencing of four Aureobasidium pullulans varieties: biotechnological potential, stress tolerance, and description of new species.</title>
        <authorList>
            <person name="Gostin Ar C."/>
            <person name="Ohm R.A."/>
            <person name="Kogej T."/>
            <person name="Sonjak S."/>
            <person name="Turk M."/>
            <person name="Zajc J."/>
            <person name="Zalar P."/>
            <person name="Grube M."/>
            <person name="Sun H."/>
            <person name="Han J."/>
            <person name="Sharma A."/>
            <person name="Chiniquy J."/>
            <person name="Ngan C.Y."/>
            <person name="Lipzen A."/>
            <person name="Barry K."/>
            <person name="Grigoriev I.V."/>
            <person name="Gunde-Cimerman N."/>
        </authorList>
    </citation>
    <scope>NUCLEOTIDE SEQUENCE [LARGE SCALE GENOMIC DNA]</scope>
    <source>
        <strain evidence="2 3">CBS 147.97</strain>
    </source>
</reference>
<dbReference type="SUPFAM" id="SSF53474">
    <property type="entry name" value="alpha/beta-Hydrolases"/>
    <property type="match status" value="1"/>
</dbReference>
<organism evidence="2 3">
    <name type="scientific">Aureobasidium namibiae CBS 147.97</name>
    <dbReference type="NCBI Taxonomy" id="1043004"/>
    <lineage>
        <taxon>Eukaryota</taxon>
        <taxon>Fungi</taxon>
        <taxon>Dikarya</taxon>
        <taxon>Ascomycota</taxon>
        <taxon>Pezizomycotina</taxon>
        <taxon>Dothideomycetes</taxon>
        <taxon>Dothideomycetidae</taxon>
        <taxon>Dothideales</taxon>
        <taxon>Saccotheciaceae</taxon>
        <taxon>Aureobasidium</taxon>
    </lineage>
</organism>
<dbReference type="RefSeq" id="XP_013429642.1">
    <property type="nucleotide sequence ID" value="XM_013574188.1"/>
</dbReference>
<accession>A0A074WUJ9</accession>
<dbReference type="AlphaFoldDB" id="A0A074WUJ9"/>
<dbReference type="Proteomes" id="UP000027730">
    <property type="component" value="Unassembled WGS sequence"/>
</dbReference>
<evidence type="ECO:0000259" key="1">
    <source>
        <dbReference type="Pfam" id="PF00135"/>
    </source>
</evidence>
<keyword evidence="3" id="KW-1185">Reference proteome</keyword>
<sequence>MAYTEMSHVLHAGPLGYLEGLTISSSNTPSLHYFGGLHYALPPTGTHRFRLPRKLPPGYIYGTKEAPGQHTGGTNLCPQPPSRLPLPLFLFDEDCLQLNIWIPAGEAPKDGWPVFFYLHGGFLQWGTANWKPSSLVPLLGDSAFRAIVVLPAYRLNAFGFLTGKAFAEEQSTDGASIGNMGLWDQRAALEWVRRNIANFAGDADNITVAGYSAGAYSTFHQLAHELYRVPAQERIIRRVIMLSNGAGLKPKTLSEHQAQFDEFVEKLDIPSNLEDSAKLAKLRGLPYQQLVDVQQKMKISEFRPVADSRFYPEDLFARINEGDFARRMQECGITILSGECRDEHTVYRNWRTPGNSLDSLRTRLYAEYPRNDVDKVLRHYCGLEEELPSHCENWQDLFGRIYADLQVHHLQRGFFNALFQHGLRPGKDVLRYRFDRRLMCVDATLPPEWGVTHSSDVPIWLWGSDFPGGLTDQEKVWLRDWNEQFARFVNGEEVTWGTGSPKHVRRWRSDGETDIWEDDMWEQGIEVWNIVHSGP</sequence>